<dbReference type="PROSITE" id="PS00615">
    <property type="entry name" value="C_TYPE_LECTIN_1"/>
    <property type="match status" value="2"/>
</dbReference>
<dbReference type="PANTHER" id="PTHR22803">
    <property type="entry name" value="MANNOSE, PHOSPHOLIPASE, LECTIN RECEPTOR RELATED"/>
    <property type="match status" value="1"/>
</dbReference>
<evidence type="ECO:0000313" key="6">
    <source>
        <dbReference type="EMBL" id="KAK0148381.1"/>
    </source>
</evidence>
<sequence>MSPTAVVSSANVVMVLWYGLVCSHMEVTILNVTPNDSDSHTKNLHENLLEGDLTRLGWMYYNHRLYYISTTKKKWTASRDDCLERDADLVVINSREEQEFVDRLRGDYWIGLSDRDTEGTWKWVDGTNMTSSFWAPDQPDDNRGAEDCVAIQEIREPWGGWFDAPCAALFHWICEKVVVLDHLEADMNKEVMREGEAPQISVTPSSEMASVGDTASFSCRARGRPQPTIQWLHDGRLLETDGTDNRSESVVRMDGENLVLRGVRSGVETVLCMANNSAGTANQTARLVVYDHRPDGWRYYKHSLYYISTTKKNWTASRDDCLERDAGLLVINSREEQVTECVCVGGGGVSQLCCHDNRYHYYLKQEFVGGLGGDYWIGLSDRDTEGTWKWVDGTNMTSSFWRPGEPDDDGGAEDCVLTLEKGWYDAPCAALFHWICEKV</sequence>
<dbReference type="PROSITE" id="PS50835">
    <property type="entry name" value="IG_LIKE"/>
    <property type="match status" value="1"/>
</dbReference>
<dbReference type="SUPFAM" id="SSF48726">
    <property type="entry name" value="Immunoglobulin"/>
    <property type="match status" value="1"/>
</dbReference>
<protein>
    <submittedName>
        <fullName evidence="6">C-type lectin domain family 4 member E</fullName>
    </submittedName>
</protein>
<organism evidence="6 7">
    <name type="scientific">Merluccius polli</name>
    <name type="common">Benguela hake</name>
    <name type="synonym">Merluccius cadenati</name>
    <dbReference type="NCBI Taxonomy" id="89951"/>
    <lineage>
        <taxon>Eukaryota</taxon>
        <taxon>Metazoa</taxon>
        <taxon>Chordata</taxon>
        <taxon>Craniata</taxon>
        <taxon>Vertebrata</taxon>
        <taxon>Euteleostomi</taxon>
        <taxon>Actinopterygii</taxon>
        <taxon>Neopterygii</taxon>
        <taxon>Teleostei</taxon>
        <taxon>Neoteleostei</taxon>
        <taxon>Acanthomorphata</taxon>
        <taxon>Zeiogadaria</taxon>
        <taxon>Gadariae</taxon>
        <taxon>Gadiformes</taxon>
        <taxon>Gadoidei</taxon>
        <taxon>Merlucciidae</taxon>
        <taxon>Merluccius</taxon>
    </lineage>
</organism>
<comment type="caution">
    <text evidence="6">The sequence shown here is derived from an EMBL/GenBank/DDBJ whole genome shotgun (WGS) entry which is preliminary data.</text>
</comment>
<dbReference type="Pfam" id="PF00059">
    <property type="entry name" value="Lectin_C"/>
    <property type="match status" value="2"/>
</dbReference>
<dbReference type="SUPFAM" id="SSF56436">
    <property type="entry name" value="C-type lectin-like"/>
    <property type="match status" value="2"/>
</dbReference>
<keyword evidence="2" id="KW-1015">Disulfide bond</keyword>
<proteinExistence type="predicted"/>
<feature type="signal peptide" evidence="3">
    <location>
        <begin position="1"/>
        <end position="23"/>
    </location>
</feature>
<dbReference type="InterPro" id="IPR018378">
    <property type="entry name" value="C-type_lectin_CS"/>
</dbReference>
<dbReference type="SMART" id="SM00409">
    <property type="entry name" value="IG"/>
    <property type="match status" value="1"/>
</dbReference>
<dbReference type="Gene3D" id="3.10.100.10">
    <property type="entry name" value="Mannose-Binding Protein A, subunit A"/>
    <property type="match status" value="2"/>
</dbReference>
<dbReference type="InterPro" id="IPR050111">
    <property type="entry name" value="C-type_lectin/snaclec_domain"/>
</dbReference>
<dbReference type="GO" id="GO:0030246">
    <property type="term" value="F:carbohydrate binding"/>
    <property type="evidence" value="ECO:0007669"/>
    <property type="project" value="UniProtKB-KW"/>
</dbReference>
<dbReference type="InterPro" id="IPR016187">
    <property type="entry name" value="CTDL_fold"/>
</dbReference>
<keyword evidence="1" id="KW-0430">Lectin</keyword>
<dbReference type="InterPro" id="IPR013783">
    <property type="entry name" value="Ig-like_fold"/>
</dbReference>
<keyword evidence="7" id="KW-1185">Reference proteome</keyword>
<feature type="domain" description="C-type lectin" evidence="4">
    <location>
        <begin position="61"/>
        <end position="175"/>
    </location>
</feature>
<dbReference type="PROSITE" id="PS50041">
    <property type="entry name" value="C_TYPE_LECTIN_2"/>
    <property type="match status" value="2"/>
</dbReference>
<reference evidence="6" key="1">
    <citation type="journal article" date="2023" name="Front. Mar. Sci.">
        <title>A new Merluccius polli reference genome to investigate the effects of global change in West African waters.</title>
        <authorList>
            <person name="Mateo J.L."/>
            <person name="Blanco-Fernandez C."/>
            <person name="Garcia-Vazquez E."/>
            <person name="Machado-Schiaffino G."/>
        </authorList>
    </citation>
    <scope>NUCLEOTIDE SEQUENCE</scope>
    <source>
        <strain evidence="6">C29</strain>
        <tissue evidence="6">Fin</tissue>
    </source>
</reference>
<dbReference type="SMART" id="SM00034">
    <property type="entry name" value="CLECT"/>
    <property type="match status" value="2"/>
</dbReference>
<dbReference type="Gene3D" id="2.60.40.10">
    <property type="entry name" value="Immunoglobulins"/>
    <property type="match status" value="1"/>
</dbReference>
<evidence type="ECO:0000256" key="3">
    <source>
        <dbReference type="SAM" id="SignalP"/>
    </source>
</evidence>
<dbReference type="EMBL" id="JAOPHQ010002034">
    <property type="protein sequence ID" value="KAK0148381.1"/>
    <property type="molecule type" value="Genomic_DNA"/>
</dbReference>
<evidence type="ECO:0000313" key="7">
    <source>
        <dbReference type="Proteomes" id="UP001174136"/>
    </source>
</evidence>
<gene>
    <name evidence="6" type="primary">CLEC4E_0</name>
    <name evidence="6" type="ORF">N1851_011295</name>
</gene>
<dbReference type="Proteomes" id="UP001174136">
    <property type="component" value="Unassembled WGS sequence"/>
</dbReference>
<feature type="domain" description="Ig-like" evidence="5">
    <location>
        <begin position="198"/>
        <end position="288"/>
    </location>
</feature>
<evidence type="ECO:0000256" key="2">
    <source>
        <dbReference type="ARBA" id="ARBA00023157"/>
    </source>
</evidence>
<dbReference type="InterPro" id="IPR001304">
    <property type="entry name" value="C-type_lectin-like"/>
</dbReference>
<feature type="domain" description="C-type lectin" evidence="4">
    <location>
        <begin position="300"/>
        <end position="437"/>
    </location>
</feature>
<dbReference type="InterPro" id="IPR033989">
    <property type="entry name" value="CD209-like_CTLD"/>
</dbReference>
<evidence type="ECO:0000259" key="5">
    <source>
        <dbReference type="PROSITE" id="PS50835"/>
    </source>
</evidence>
<dbReference type="InterPro" id="IPR036179">
    <property type="entry name" value="Ig-like_dom_sf"/>
</dbReference>
<dbReference type="InterPro" id="IPR016186">
    <property type="entry name" value="C-type_lectin-like/link_sf"/>
</dbReference>
<accession>A0AA47P2R2</accession>
<evidence type="ECO:0000259" key="4">
    <source>
        <dbReference type="PROSITE" id="PS50041"/>
    </source>
</evidence>
<dbReference type="Pfam" id="PF13927">
    <property type="entry name" value="Ig_3"/>
    <property type="match status" value="1"/>
</dbReference>
<feature type="chain" id="PRO_5041209947" evidence="3">
    <location>
        <begin position="24"/>
        <end position="439"/>
    </location>
</feature>
<evidence type="ECO:0000256" key="1">
    <source>
        <dbReference type="ARBA" id="ARBA00022734"/>
    </source>
</evidence>
<name>A0AA47P2R2_MERPO</name>
<dbReference type="CDD" id="cd03590">
    <property type="entry name" value="CLECT_DC-SIGN_like"/>
    <property type="match status" value="2"/>
</dbReference>
<dbReference type="InterPro" id="IPR003599">
    <property type="entry name" value="Ig_sub"/>
</dbReference>
<dbReference type="AlphaFoldDB" id="A0AA47P2R2"/>
<dbReference type="InterPro" id="IPR007110">
    <property type="entry name" value="Ig-like_dom"/>
</dbReference>
<keyword evidence="3" id="KW-0732">Signal</keyword>